<accession>A0AAV5EKZ9</accession>
<evidence type="ECO:0000313" key="2">
    <source>
        <dbReference type="EMBL" id="GJN23202.1"/>
    </source>
</evidence>
<evidence type="ECO:0000313" key="3">
    <source>
        <dbReference type="Proteomes" id="UP001054889"/>
    </source>
</evidence>
<comment type="caution">
    <text evidence="2">The sequence shown here is derived from an EMBL/GenBank/DDBJ whole genome shotgun (WGS) entry which is preliminary data.</text>
</comment>
<dbReference type="Proteomes" id="UP001054889">
    <property type="component" value="Unassembled WGS sequence"/>
</dbReference>
<dbReference type="EMBL" id="BQKI01000076">
    <property type="protein sequence ID" value="GJN23202.1"/>
    <property type="molecule type" value="Genomic_DNA"/>
</dbReference>
<sequence length="95" mass="10491">MLRQASSLNHRAMALLNRSNGKLKSTLPESLDLAKLSFSRSSTTGTMQYVLGALYGDHVRRHDTEPLPTGRSNQSLFMNINNKSQSGQSGPDMLR</sequence>
<protein>
    <submittedName>
        <fullName evidence="2">Uncharacterized protein</fullName>
    </submittedName>
</protein>
<dbReference type="AlphaFoldDB" id="A0AAV5EKZ9"/>
<evidence type="ECO:0000256" key="1">
    <source>
        <dbReference type="SAM" id="MobiDB-lite"/>
    </source>
</evidence>
<feature type="compositionally biased region" description="Polar residues" evidence="1">
    <location>
        <begin position="70"/>
        <end position="89"/>
    </location>
</feature>
<feature type="region of interest" description="Disordered" evidence="1">
    <location>
        <begin position="62"/>
        <end position="95"/>
    </location>
</feature>
<name>A0AAV5EKZ9_ELECO</name>
<proteinExistence type="predicted"/>
<gene>
    <name evidence="2" type="primary">gb10829</name>
    <name evidence="2" type="ORF">PR202_gb10829</name>
</gene>
<reference evidence="2" key="1">
    <citation type="journal article" date="2018" name="DNA Res.">
        <title>Multiple hybrid de novo genome assembly of finger millet, an orphan allotetraploid crop.</title>
        <authorList>
            <person name="Hatakeyama M."/>
            <person name="Aluri S."/>
            <person name="Balachadran M.T."/>
            <person name="Sivarajan S.R."/>
            <person name="Patrignani A."/>
            <person name="Gruter S."/>
            <person name="Poveda L."/>
            <person name="Shimizu-Inatsugi R."/>
            <person name="Baeten J."/>
            <person name="Francoijs K.J."/>
            <person name="Nataraja K.N."/>
            <person name="Reddy Y.A.N."/>
            <person name="Phadnis S."/>
            <person name="Ravikumar R.L."/>
            <person name="Schlapbach R."/>
            <person name="Sreeman S.M."/>
            <person name="Shimizu K.K."/>
        </authorList>
    </citation>
    <scope>NUCLEOTIDE SEQUENCE</scope>
</reference>
<reference evidence="2" key="2">
    <citation type="submission" date="2021-12" db="EMBL/GenBank/DDBJ databases">
        <title>Resequencing data analysis of finger millet.</title>
        <authorList>
            <person name="Hatakeyama M."/>
            <person name="Aluri S."/>
            <person name="Balachadran M.T."/>
            <person name="Sivarajan S.R."/>
            <person name="Poveda L."/>
            <person name="Shimizu-Inatsugi R."/>
            <person name="Schlapbach R."/>
            <person name="Sreeman S.M."/>
            <person name="Shimizu K.K."/>
        </authorList>
    </citation>
    <scope>NUCLEOTIDE SEQUENCE</scope>
</reference>
<keyword evidence="3" id="KW-1185">Reference proteome</keyword>
<organism evidence="2 3">
    <name type="scientific">Eleusine coracana subsp. coracana</name>
    <dbReference type="NCBI Taxonomy" id="191504"/>
    <lineage>
        <taxon>Eukaryota</taxon>
        <taxon>Viridiplantae</taxon>
        <taxon>Streptophyta</taxon>
        <taxon>Embryophyta</taxon>
        <taxon>Tracheophyta</taxon>
        <taxon>Spermatophyta</taxon>
        <taxon>Magnoliopsida</taxon>
        <taxon>Liliopsida</taxon>
        <taxon>Poales</taxon>
        <taxon>Poaceae</taxon>
        <taxon>PACMAD clade</taxon>
        <taxon>Chloridoideae</taxon>
        <taxon>Cynodonteae</taxon>
        <taxon>Eleusininae</taxon>
        <taxon>Eleusine</taxon>
    </lineage>
</organism>